<evidence type="ECO:0000313" key="2">
    <source>
        <dbReference type="EMBL" id="KAG8174116.1"/>
    </source>
</evidence>
<gene>
    <name evidence="2" type="ORF">JTE90_022580</name>
</gene>
<evidence type="ECO:0000256" key="1">
    <source>
        <dbReference type="SAM" id="MobiDB-lite"/>
    </source>
</evidence>
<dbReference type="Proteomes" id="UP000827092">
    <property type="component" value="Unassembled WGS sequence"/>
</dbReference>
<organism evidence="2 3">
    <name type="scientific">Oedothorax gibbosus</name>
    <dbReference type="NCBI Taxonomy" id="931172"/>
    <lineage>
        <taxon>Eukaryota</taxon>
        <taxon>Metazoa</taxon>
        <taxon>Ecdysozoa</taxon>
        <taxon>Arthropoda</taxon>
        <taxon>Chelicerata</taxon>
        <taxon>Arachnida</taxon>
        <taxon>Araneae</taxon>
        <taxon>Araneomorphae</taxon>
        <taxon>Entelegynae</taxon>
        <taxon>Araneoidea</taxon>
        <taxon>Linyphiidae</taxon>
        <taxon>Erigoninae</taxon>
        <taxon>Oedothorax</taxon>
    </lineage>
</organism>
<feature type="region of interest" description="Disordered" evidence="1">
    <location>
        <begin position="179"/>
        <end position="212"/>
    </location>
</feature>
<reference evidence="2 3" key="1">
    <citation type="journal article" date="2022" name="Nat. Ecol. Evol.">
        <title>A masculinizing supergene underlies an exaggerated male reproductive morph in a spider.</title>
        <authorList>
            <person name="Hendrickx F."/>
            <person name="De Corte Z."/>
            <person name="Sonet G."/>
            <person name="Van Belleghem S.M."/>
            <person name="Kostlbacher S."/>
            <person name="Vangestel C."/>
        </authorList>
    </citation>
    <scope>NUCLEOTIDE SEQUENCE [LARGE SCALE GENOMIC DNA]</scope>
    <source>
        <strain evidence="2">W744_W776</strain>
    </source>
</reference>
<sequence length="212" mass="23699">MNVSAHHPSLPKDNEVIPVKVGNNKKKYNARIALVPRSWHPHAAQVLSNSRRTNVSPTLEAQHAAQVLSNNNPGCYEVNKDNSRRTWSMQELSPFVPRSWHPHAAQVLSNSRRTNVSPTLEAQHAAQVLSNNNPGCYEVNKDNSRRTWSMQEFYRKIVKEGAIFLSFVEGEKKKKTFYKDGGSALRKSNASDKKPPPQFSTSVGNPQGDGKS</sequence>
<dbReference type="AlphaFoldDB" id="A0AAV6TR56"/>
<name>A0AAV6TR56_9ARAC</name>
<dbReference type="EMBL" id="JAFNEN010001314">
    <property type="protein sequence ID" value="KAG8174116.1"/>
    <property type="molecule type" value="Genomic_DNA"/>
</dbReference>
<comment type="caution">
    <text evidence="2">The sequence shown here is derived from an EMBL/GenBank/DDBJ whole genome shotgun (WGS) entry which is preliminary data.</text>
</comment>
<protein>
    <submittedName>
        <fullName evidence="2">Uncharacterized protein</fullName>
    </submittedName>
</protein>
<proteinExistence type="predicted"/>
<accession>A0AAV6TR56</accession>
<evidence type="ECO:0000313" key="3">
    <source>
        <dbReference type="Proteomes" id="UP000827092"/>
    </source>
</evidence>
<keyword evidence="3" id="KW-1185">Reference proteome</keyword>